<dbReference type="GO" id="GO:0006508">
    <property type="term" value="P:proteolysis"/>
    <property type="evidence" value="ECO:0007669"/>
    <property type="project" value="UniProtKB-KW"/>
</dbReference>
<dbReference type="InterPro" id="IPR036055">
    <property type="entry name" value="LDL_receptor-like_sf"/>
</dbReference>
<evidence type="ECO:0000256" key="7">
    <source>
        <dbReference type="RuleBase" id="RU363034"/>
    </source>
</evidence>
<dbReference type="PROSITE" id="PS50240">
    <property type="entry name" value="TRYPSIN_DOM"/>
    <property type="match status" value="1"/>
</dbReference>
<comment type="caution">
    <text evidence="6">Lacks conserved residue(s) required for the propagation of feature annotation.</text>
</comment>
<dbReference type="Ensembl" id="ENSNBRT00000008771.1">
    <property type="protein sequence ID" value="ENSNBRP00000008520.1"/>
    <property type="gene ID" value="ENSNBRG00000006615.1"/>
</dbReference>
<proteinExistence type="predicted"/>
<evidence type="ECO:0000256" key="8">
    <source>
        <dbReference type="SAM" id="Phobius"/>
    </source>
</evidence>
<evidence type="ECO:0000256" key="3">
    <source>
        <dbReference type="ARBA" id="ARBA00022825"/>
    </source>
</evidence>
<evidence type="ECO:0000259" key="10">
    <source>
        <dbReference type="PROSITE" id="PS50287"/>
    </source>
</evidence>
<dbReference type="PROSITE" id="PS00134">
    <property type="entry name" value="TRYPSIN_HIS"/>
    <property type="match status" value="1"/>
</dbReference>
<feature type="transmembrane region" description="Helical" evidence="8">
    <location>
        <begin position="41"/>
        <end position="62"/>
    </location>
</feature>
<evidence type="ECO:0000313" key="11">
    <source>
        <dbReference type="Ensembl" id="ENSNBRP00000008520.1"/>
    </source>
</evidence>
<dbReference type="SUPFAM" id="SSF57424">
    <property type="entry name" value="LDL receptor-like module"/>
    <property type="match status" value="1"/>
</dbReference>
<dbReference type="CDD" id="cd00190">
    <property type="entry name" value="Tryp_SPc"/>
    <property type="match status" value="1"/>
</dbReference>
<dbReference type="InterPro" id="IPR033116">
    <property type="entry name" value="TRYPSIN_SER"/>
</dbReference>
<dbReference type="InterPro" id="IPR001314">
    <property type="entry name" value="Peptidase_S1A"/>
</dbReference>
<sequence>PASLVTLVIITDHQNQLDIANMCTYTRNWLFLCSPSKINKVLITTLTVLLILGILAIAAYFIKNLIESKYFFCTRSVKFIPLDKTCDGHIDCAGAEDEITCMTTFKVNTTFPVRLQSNDQVLQVYSPGSGWRIVCSDDWTQAHTQTACTQLGYTISVCQSGSVVSLSCSDCGNVGADDRIVGGTDTSIDRWPWQVSLQRSGQHTCGGSLVSPRWVVTAAHCFTGSNKELRQWAVVSGQTRIITLGGSSVDRVIVNADYNAKTNDYDIALIRLTRPITVRPVCLPPKDYSITAGTYMTVTGWGYQRENGAVADILQEANIPLIAQSECSSPTVYGSSITNRMLCAGFPEGKVDACQGDSGGPLVHISDSSWNLVGVVSWGVGCARKGKPGVYTNVEVMLNWIQTVIEVLHMD</sequence>
<dbReference type="InterPro" id="IPR043504">
    <property type="entry name" value="Peptidase_S1_PA_chymotrypsin"/>
</dbReference>
<keyword evidence="8" id="KW-0472">Membrane</keyword>
<dbReference type="Pfam" id="PF15494">
    <property type="entry name" value="SRCR_2"/>
    <property type="match status" value="1"/>
</dbReference>
<keyword evidence="8" id="KW-1133">Transmembrane helix</keyword>
<name>A0A3Q4GH65_NEOBR</name>
<dbReference type="Gene3D" id="2.40.10.10">
    <property type="entry name" value="Trypsin-like serine proteases"/>
    <property type="match status" value="1"/>
</dbReference>
<keyword evidence="4" id="KW-1015">Disulfide bond</keyword>
<evidence type="ECO:0000256" key="5">
    <source>
        <dbReference type="ARBA" id="ARBA00023180"/>
    </source>
</evidence>
<dbReference type="Proteomes" id="UP000261580">
    <property type="component" value="Unassembled WGS sequence"/>
</dbReference>
<dbReference type="AlphaFoldDB" id="A0A3Q4GH65"/>
<dbReference type="OMA" id="GNWASAC"/>
<evidence type="ECO:0000313" key="12">
    <source>
        <dbReference type="Proteomes" id="UP000261580"/>
    </source>
</evidence>
<dbReference type="SUPFAM" id="SSF50494">
    <property type="entry name" value="Trypsin-like serine proteases"/>
    <property type="match status" value="1"/>
</dbReference>
<evidence type="ECO:0000256" key="6">
    <source>
        <dbReference type="PROSITE-ProRule" id="PRU00196"/>
    </source>
</evidence>
<reference evidence="11" key="2">
    <citation type="submission" date="2025-09" db="UniProtKB">
        <authorList>
            <consortium name="Ensembl"/>
        </authorList>
    </citation>
    <scope>IDENTIFICATION</scope>
</reference>
<feature type="domain" description="Peptidase S1" evidence="9">
    <location>
        <begin position="180"/>
        <end position="406"/>
    </location>
</feature>
<dbReference type="Pfam" id="PF00089">
    <property type="entry name" value="Trypsin"/>
    <property type="match status" value="1"/>
</dbReference>
<dbReference type="GO" id="GO:0016020">
    <property type="term" value="C:membrane"/>
    <property type="evidence" value="ECO:0007669"/>
    <property type="project" value="InterPro"/>
</dbReference>
<dbReference type="InterPro" id="IPR001254">
    <property type="entry name" value="Trypsin_dom"/>
</dbReference>
<reference evidence="11" key="1">
    <citation type="submission" date="2025-08" db="UniProtKB">
        <authorList>
            <consortium name="Ensembl"/>
        </authorList>
    </citation>
    <scope>IDENTIFICATION</scope>
</reference>
<evidence type="ECO:0000256" key="2">
    <source>
        <dbReference type="ARBA" id="ARBA00022801"/>
    </source>
</evidence>
<keyword evidence="5" id="KW-0325">Glycoprotein</keyword>
<dbReference type="PROSITE" id="PS50287">
    <property type="entry name" value="SRCR_2"/>
    <property type="match status" value="1"/>
</dbReference>
<evidence type="ECO:0000256" key="1">
    <source>
        <dbReference type="ARBA" id="ARBA00022670"/>
    </source>
</evidence>
<keyword evidence="12" id="KW-1185">Reference proteome</keyword>
<dbReference type="Gene3D" id="3.10.250.10">
    <property type="entry name" value="SRCR-like domain"/>
    <property type="match status" value="1"/>
</dbReference>
<protein>
    <submittedName>
        <fullName evidence="11">Transmembrane serine protease 4a</fullName>
    </submittedName>
</protein>
<dbReference type="STRING" id="32507.ENSNBRP00000008520"/>
<evidence type="ECO:0000259" key="9">
    <source>
        <dbReference type="PROSITE" id="PS50240"/>
    </source>
</evidence>
<dbReference type="GO" id="GO:0004252">
    <property type="term" value="F:serine-type endopeptidase activity"/>
    <property type="evidence" value="ECO:0007669"/>
    <property type="project" value="InterPro"/>
</dbReference>
<organism evidence="11 12">
    <name type="scientific">Neolamprologus brichardi</name>
    <name type="common">Fairy cichlid</name>
    <name type="synonym">Lamprologus brichardi</name>
    <dbReference type="NCBI Taxonomy" id="32507"/>
    <lineage>
        <taxon>Eukaryota</taxon>
        <taxon>Metazoa</taxon>
        <taxon>Chordata</taxon>
        <taxon>Craniata</taxon>
        <taxon>Vertebrata</taxon>
        <taxon>Euteleostomi</taxon>
        <taxon>Actinopterygii</taxon>
        <taxon>Neopterygii</taxon>
        <taxon>Teleostei</taxon>
        <taxon>Neoteleostei</taxon>
        <taxon>Acanthomorphata</taxon>
        <taxon>Ovalentaria</taxon>
        <taxon>Cichlomorphae</taxon>
        <taxon>Cichliformes</taxon>
        <taxon>Cichlidae</taxon>
        <taxon>African cichlids</taxon>
        <taxon>Pseudocrenilabrinae</taxon>
        <taxon>Lamprologini</taxon>
        <taxon>Neolamprologus</taxon>
    </lineage>
</organism>
<dbReference type="SUPFAM" id="SSF56487">
    <property type="entry name" value="SRCR-like"/>
    <property type="match status" value="1"/>
</dbReference>
<evidence type="ECO:0000256" key="4">
    <source>
        <dbReference type="ARBA" id="ARBA00023157"/>
    </source>
</evidence>
<keyword evidence="8" id="KW-0812">Transmembrane</keyword>
<feature type="domain" description="SRCR" evidence="10">
    <location>
        <begin position="105"/>
        <end position="152"/>
    </location>
</feature>
<dbReference type="InterPro" id="IPR002172">
    <property type="entry name" value="LDrepeatLR_classA_rpt"/>
</dbReference>
<keyword evidence="3 7" id="KW-0720">Serine protease</keyword>
<dbReference type="Bgee" id="ENSNBRG00000006615">
    <property type="expression patterns" value="Expressed in zone of skin and 1 other cell type or tissue"/>
</dbReference>
<keyword evidence="2 7" id="KW-0378">Hydrolase</keyword>
<dbReference type="InterPro" id="IPR009003">
    <property type="entry name" value="Peptidase_S1_PA"/>
</dbReference>
<dbReference type="InterPro" id="IPR036772">
    <property type="entry name" value="SRCR-like_dom_sf"/>
</dbReference>
<dbReference type="InterPro" id="IPR018114">
    <property type="entry name" value="TRYPSIN_HIS"/>
</dbReference>
<dbReference type="PROSITE" id="PS00135">
    <property type="entry name" value="TRYPSIN_SER"/>
    <property type="match status" value="1"/>
</dbReference>
<dbReference type="FunFam" id="2.40.10.10:FF:000003">
    <property type="entry name" value="Transmembrane serine protease 3"/>
    <property type="match status" value="1"/>
</dbReference>
<dbReference type="PRINTS" id="PR00722">
    <property type="entry name" value="CHYMOTRYPSIN"/>
</dbReference>
<dbReference type="PANTHER" id="PTHR24252">
    <property type="entry name" value="ACROSIN-RELATED"/>
    <property type="match status" value="1"/>
</dbReference>
<dbReference type="PANTHER" id="PTHR24252:SF17">
    <property type="entry name" value="SUPPRESSOR OF TUMORIGENICITY 14 PROTEIN HOMOLOG-RELATED"/>
    <property type="match status" value="1"/>
</dbReference>
<dbReference type="InterPro" id="IPR001190">
    <property type="entry name" value="SRCR"/>
</dbReference>
<dbReference type="CDD" id="cd00112">
    <property type="entry name" value="LDLa"/>
    <property type="match status" value="1"/>
</dbReference>
<accession>A0A3Q4GH65</accession>
<keyword evidence="1 7" id="KW-0645">Protease</keyword>
<dbReference type="Gene3D" id="4.10.400.10">
    <property type="entry name" value="Low-density Lipoprotein Receptor"/>
    <property type="match status" value="1"/>
</dbReference>
<dbReference type="GeneTree" id="ENSGT00940000155418"/>
<dbReference type="SMART" id="SM00020">
    <property type="entry name" value="Tryp_SPc"/>
    <property type="match status" value="1"/>
</dbReference>